<dbReference type="SUPFAM" id="SSF57850">
    <property type="entry name" value="RING/U-box"/>
    <property type="match status" value="1"/>
</dbReference>
<protein>
    <recommendedName>
        <fullName evidence="2">RING-type domain-containing protein</fullName>
    </recommendedName>
</protein>
<dbReference type="OrthoDB" id="1302410at2759"/>
<keyword evidence="1" id="KW-0812">Transmembrane</keyword>
<evidence type="ECO:0000313" key="4">
    <source>
        <dbReference type="Proteomes" id="UP000007800"/>
    </source>
</evidence>
<reference evidence="3 4" key="1">
    <citation type="submission" date="2008-07" db="EMBL/GenBank/DDBJ databases">
        <authorList>
            <person name="El-Sayed N."/>
            <person name="Caler E."/>
            <person name="Inman J."/>
            <person name="Amedeo P."/>
            <person name="Hass B."/>
            <person name="Wortman J."/>
        </authorList>
    </citation>
    <scope>NUCLEOTIDE SEQUENCE [LARGE SCALE GENOMIC DNA]</scope>
    <source>
        <strain evidence="4">ATCC 50983 / TXsc</strain>
    </source>
</reference>
<keyword evidence="1" id="KW-1133">Transmembrane helix</keyword>
<gene>
    <name evidence="3" type="ORF">Pmar_PMAR019846</name>
</gene>
<organism evidence="4">
    <name type="scientific">Perkinsus marinus (strain ATCC 50983 / TXsc)</name>
    <dbReference type="NCBI Taxonomy" id="423536"/>
    <lineage>
        <taxon>Eukaryota</taxon>
        <taxon>Sar</taxon>
        <taxon>Alveolata</taxon>
        <taxon>Perkinsozoa</taxon>
        <taxon>Perkinsea</taxon>
        <taxon>Perkinsida</taxon>
        <taxon>Perkinsidae</taxon>
        <taxon>Perkinsus</taxon>
    </lineage>
</organism>
<dbReference type="Proteomes" id="UP000007800">
    <property type="component" value="Unassembled WGS sequence"/>
</dbReference>
<sequence>MIIVLDLGMEGDAREPRSPLWKIALRRAPHVGLFAICIWMVWFAARRAVRNAGMNHLREFRKTVEHNAVGMEELRRQRESRLSSYDKVPSDCRNEQSCAICLAYFKETDLCQILPCKHVYHDDCVNDANDSNEMIEQKVPH</sequence>
<dbReference type="Pfam" id="PF13639">
    <property type="entry name" value="zf-RING_2"/>
    <property type="match status" value="1"/>
</dbReference>
<evidence type="ECO:0000259" key="2">
    <source>
        <dbReference type="Pfam" id="PF13639"/>
    </source>
</evidence>
<feature type="domain" description="RING-type" evidence="2">
    <location>
        <begin position="97"/>
        <end position="131"/>
    </location>
</feature>
<evidence type="ECO:0000256" key="1">
    <source>
        <dbReference type="SAM" id="Phobius"/>
    </source>
</evidence>
<name>C5KBT3_PERM5</name>
<proteinExistence type="predicted"/>
<keyword evidence="1" id="KW-0472">Membrane</keyword>
<feature type="transmembrane region" description="Helical" evidence="1">
    <location>
        <begin position="28"/>
        <end position="45"/>
    </location>
</feature>
<dbReference type="Gene3D" id="3.30.40.10">
    <property type="entry name" value="Zinc/RING finger domain, C3HC4 (zinc finger)"/>
    <property type="match status" value="1"/>
</dbReference>
<dbReference type="InterPro" id="IPR013083">
    <property type="entry name" value="Znf_RING/FYVE/PHD"/>
</dbReference>
<evidence type="ECO:0000313" key="3">
    <source>
        <dbReference type="EMBL" id="EER17964.1"/>
    </source>
</evidence>
<dbReference type="AlphaFoldDB" id="C5KBT3"/>
<keyword evidence="4" id="KW-1185">Reference proteome</keyword>
<accession>C5KBT3</accession>
<dbReference type="InterPro" id="IPR001841">
    <property type="entry name" value="Znf_RING"/>
</dbReference>
<dbReference type="GeneID" id="9063308"/>
<dbReference type="EMBL" id="GG671946">
    <property type="protein sequence ID" value="EER17964.1"/>
    <property type="molecule type" value="Genomic_DNA"/>
</dbReference>
<dbReference type="RefSeq" id="XP_002786168.1">
    <property type="nucleotide sequence ID" value="XM_002786122.1"/>
</dbReference>
<dbReference type="InParanoid" id="C5KBT3"/>